<feature type="domain" description="Response regulatory" evidence="13">
    <location>
        <begin position="8"/>
        <end position="124"/>
    </location>
</feature>
<evidence type="ECO:0000313" key="15">
    <source>
        <dbReference type="Proteomes" id="UP001304300"/>
    </source>
</evidence>
<evidence type="ECO:0000256" key="3">
    <source>
        <dbReference type="ARBA" id="ARBA00022553"/>
    </source>
</evidence>
<dbReference type="EMBL" id="CP136920">
    <property type="protein sequence ID" value="WOO43288.1"/>
    <property type="molecule type" value="Genomic_DNA"/>
</dbReference>
<evidence type="ECO:0000256" key="6">
    <source>
        <dbReference type="ARBA" id="ARBA00022777"/>
    </source>
</evidence>
<evidence type="ECO:0000256" key="8">
    <source>
        <dbReference type="ARBA" id="ARBA00023012"/>
    </source>
</evidence>
<dbReference type="InterPro" id="IPR004358">
    <property type="entry name" value="Sig_transdc_His_kin-like_C"/>
</dbReference>
<keyword evidence="5" id="KW-0547">Nucleotide-binding</keyword>
<dbReference type="Pfam" id="PF00512">
    <property type="entry name" value="HisKA"/>
    <property type="match status" value="1"/>
</dbReference>
<dbReference type="GO" id="GO:0000155">
    <property type="term" value="F:phosphorelay sensor kinase activity"/>
    <property type="evidence" value="ECO:0007669"/>
    <property type="project" value="InterPro"/>
</dbReference>
<keyword evidence="7" id="KW-0067">ATP-binding</keyword>
<dbReference type="PANTHER" id="PTHR43547:SF2">
    <property type="entry name" value="HYBRID SIGNAL TRANSDUCTION HISTIDINE KINASE C"/>
    <property type="match status" value="1"/>
</dbReference>
<sequence length="393" mass="43707">MGAKKTANILVVDDQPINIKLLQRKLEREGYDVSTAYNGLECLQVVKERKPDLILLDVMMPEMDGIEACAKLKESEETETIPIIFITAKSSKEGKLEGLEVGAVDYITKPIDLEETLARVRTQLRFQEIHRENLELQMRLAESRRTAAVGAITQGIAHNLNNLLGVVVGYLDLLKNGFDSPDMVKRSVSLMDQAISRMVNIIRQLSTIATHEKIQLAPANLRALLESTIERFKSEYGIEANVTINNELAPDFELPANVEVFESLIGKLLINAWEAYPKNEPNESRDVWIDVSSDKVGDAEYLYIRIHDDGEGIDESVADNLFEPFITTKTSVGRGLGLTMARHTIRNIHGELEVEDKEDGGVVATLSCLLSEPPAEEDDEAFTADSDGMVVQQ</sequence>
<dbReference type="SMART" id="SM00388">
    <property type="entry name" value="HisKA"/>
    <property type="match status" value="1"/>
</dbReference>
<accession>A0AAQ3LG96</accession>
<feature type="domain" description="Histidine kinase" evidence="12">
    <location>
        <begin position="155"/>
        <end position="372"/>
    </location>
</feature>
<organism evidence="14 15">
    <name type="scientific">Rubellicoccus peritrichatus</name>
    <dbReference type="NCBI Taxonomy" id="3080537"/>
    <lineage>
        <taxon>Bacteria</taxon>
        <taxon>Pseudomonadati</taxon>
        <taxon>Verrucomicrobiota</taxon>
        <taxon>Opitutia</taxon>
        <taxon>Puniceicoccales</taxon>
        <taxon>Cerasicoccaceae</taxon>
        <taxon>Rubellicoccus</taxon>
    </lineage>
</organism>
<dbReference type="PROSITE" id="PS50110">
    <property type="entry name" value="RESPONSE_REGULATORY"/>
    <property type="match status" value="1"/>
</dbReference>
<dbReference type="InterPro" id="IPR036890">
    <property type="entry name" value="HATPase_C_sf"/>
</dbReference>
<dbReference type="Proteomes" id="UP001304300">
    <property type="component" value="Chromosome"/>
</dbReference>
<dbReference type="SUPFAM" id="SSF52172">
    <property type="entry name" value="CheY-like"/>
    <property type="match status" value="1"/>
</dbReference>
<dbReference type="CDD" id="cd00082">
    <property type="entry name" value="HisKA"/>
    <property type="match status" value="1"/>
</dbReference>
<gene>
    <name evidence="14" type="ORF">RZN69_09315</name>
</gene>
<dbReference type="FunFam" id="3.40.50.2300:FF:000121">
    <property type="entry name" value="Sensor histidine kinase RcsC"/>
    <property type="match status" value="1"/>
</dbReference>
<feature type="coiled-coil region" evidence="10">
    <location>
        <begin position="117"/>
        <end position="144"/>
    </location>
</feature>
<dbReference type="AlphaFoldDB" id="A0AAQ3LG96"/>
<dbReference type="InterPro" id="IPR036097">
    <property type="entry name" value="HisK_dim/P_sf"/>
</dbReference>
<dbReference type="InterPro" id="IPR005467">
    <property type="entry name" value="His_kinase_dom"/>
</dbReference>
<dbReference type="PROSITE" id="PS50109">
    <property type="entry name" value="HIS_KIN"/>
    <property type="match status" value="1"/>
</dbReference>
<keyword evidence="3 9" id="KW-0597">Phosphoprotein</keyword>
<feature type="modified residue" description="4-aspartylphosphate" evidence="9">
    <location>
        <position position="57"/>
    </location>
</feature>
<reference evidence="14 15" key="1">
    <citation type="submission" date="2023-10" db="EMBL/GenBank/DDBJ databases">
        <title>Rubellicoccus peritrichatus gen. nov., sp. nov., isolated from an algae of coral reef tank.</title>
        <authorList>
            <person name="Luo J."/>
        </authorList>
    </citation>
    <scope>NUCLEOTIDE SEQUENCE [LARGE SCALE GENOMIC DNA]</scope>
    <source>
        <strain evidence="14 15">CR14</strain>
    </source>
</reference>
<evidence type="ECO:0000259" key="12">
    <source>
        <dbReference type="PROSITE" id="PS50109"/>
    </source>
</evidence>
<evidence type="ECO:0000259" key="13">
    <source>
        <dbReference type="PROSITE" id="PS50110"/>
    </source>
</evidence>
<dbReference type="Gene3D" id="3.40.50.2300">
    <property type="match status" value="1"/>
</dbReference>
<keyword evidence="8" id="KW-0902">Two-component regulatory system</keyword>
<dbReference type="InterPro" id="IPR011006">
    <property type="entry name" value="CheY-like_superfamily"/>
</dbReference>
<evidence type="ECO:0000256" key="10">
    <source>
        <dbReference type="SAM" id="Coils"/>
    </source>
</evidence>
<keyword evidence="6" id="KW-0418">Kinase</keyword>
<dbReference type="Pfam" id="PF02518">
    <property type="entry name" value="HATPase_c"/>
    <property type="match status" value="1"/>
</dbReference>
<dbReference type="InterPro" id="IPR003594">
    <property type="entry name" value="HATPase_dom"/>
</dbReference>
<dbReference type="CDD" id="cd17538">
    <property type="entry name" value="REC_D1_PleD-like"/>
    <property type="match status" value="1"/>
</dbReference>
<name>A0AAQ3LG96_9BACT</name>
<evidence type="ECO:0000256" key="7">
    <source>
        <dbReference type="ARBA" id="ARBA00022840"/>
    </source>
</evidence>
<evidence type="ECO:0000256" key="11">
    <source>
        <dbReference type="SAM" id="MobiDB-lite"/>
    </source>
</evidence>
<dbReference type="EC" id="2.7.13.3" evidence="2"/>
<dbReference type="RefSeq" id="WP_317835834.1">
    <property type="nucleotide sequence ID" value="NZ_CP136920.1"/>
</dbReference>
<evidence type="ECO:0000256" key="2">
    <source>
        <dbReference type="ARBA" id="ARBA00012438"/>
    </source>
</evidence>
<evidence type="ECO:0000256" key="5">
    <source>
        <dbReference type="ARBA" id="ARBA00022741"/>
    </source>
</evidence>
<dbReference type="KEGG" id="puo:RZN69_09315"/>
<keyword evidence="10" id="KW-0175">Coiled coil</keyword>
<keyword evidence="15" id="KW-1185">Reference proteome</keyword>
<evidence type="ECO:0000256" key="9">
    <source>
        <dbReference type="PROSITE-ProRule" id="PRU00169"/>
    </source>
</evidence>
<evidence type="ECO:0000313" key="14">
    <source>
        <dbReference type="EMBL" id="WOO43288.1"/>
    </source>
</evidence>
<dbReference type="InterPro" id="IPR003661">
    <property type="entry name" value="HisK_dim/P_dom"/>
</dbReference>
<dbReference type="PRINTS" id="PR00344">
    <property type="entry name" value="BCTRLSENSOR"/>
</dbReference>
<dbReference type="GO" id="GO:0005524">
    <property type="term" value="F:ATP binding"/>
    <property type="evidence" value="ECO:0007669"/>
    <property type="project" value="UniProtKB-KW"/>
</dbReference>
<protein>
    <recommendedName>
        <fullName evidence="2">histidine kinase</fullName>
        <ecNumber evidence="2">2.7.13.3</ecNumber>
    </recommendedName>
</protein>
<dbReference type="InterPro" id="IPR001789">
    <property type="entry name" value="Sig_transdc_resp-reg_receiver"/>
</dbReference>
<dbReference type="SMART" id="SM00448">
    <property type="entry name" value="REC"/>
    <property type="match status" value="1"/>
</dbReference>
<dbReference type="SMART" id="SM00387">
    <property type="entry name" value="HATPase_c"/>
    <property type="match status" value="1"/>
</dbReference>
<dbReference type="SUPFAM" id="SSF55874">
    <property type="entry name" value="ATPase domain of HSP90 chaperone/DNA topoisomerase II/histidine kinase"/>
    <property type="match status" value="1"/>
</dbReference>
<evidence type="ECO:0000256" key="4">
    <source>
        <dbReference type="ARBA" id="ARBA00022679"/>
    </source>
</evidence>
<dbReference type="Gene3D" id="3.30.565.10">
    <property type="entry name" value="Histidine kinase-like ATPase, C-terminal domain"/>
    <property type="match status" value="1"/>
</dbReference>
<comment type="catalytic activity">
    <reaction evidence="1">
        <text>ATP + protein L-histidine = ADP + protein N-phospho-L-histidine.</text>
        <dbReference type="EC" id="2.7.13.3"/>
    </reaction>
</comment>
<dbReference type="SUPFAM" id="SSF47384">
    <property type="entry name" value="Homodimeric domain of signal transducing histidine kinase"/>
    <property type="match status" value="1"/>
</dbReference>
<dbReference type="Gene3D" id="1.10.287.130">
    <property type="match status" value="1"/>
</dbReference>
<feature type="region of interest" description="Disordered" evidence="11">
    <location>
        <begin position="373"/>
        <end position="393"/>
    </location>
</feature>
<keyword evidence="4" id="KW-0808">Transferase</keyword>
<dbReference type="Pfam" id="PF00072">
    <property type="entry name" value="Response_reg"/>
    <property type="match status" value="1"/>
</dbReference>
<dbReference type="PANTHER" id="PTHR43547">
    <property type="entry name" value="TWO-COMPONENT HISTIDINE KINASE"/>
    <property type="match status" value="1"/>
</dbReference>
<evidence type="ECO:0000256" key="1">
    <source>
        <dbReference type="ARBA" id="ARBA00000085"/>
    </source>
</evidence>
<proteinExistence type="predicted"/>